<gene>
    <name evidence="6" type="ORF">H1B29_03295</name>
</gene>
<evidence type="ECO:0000313" key="6">
    <source>
        <dbReference type="EMBL" id="MBA2795514.1"/>
    </source>
</evidence>
<dbReference type="Pfam" id="PF01934">
    <property type="entry name" value="HepT-like"/>
    <property type="match status" value="1"/>
</dbReference>
<evidence type="ECO:0000313" key="7">
    <source>
        <dbReference type="Proteomes" id="UP000524462"/>
    </source>
</evidence>
<dbReference type="InterPro" id="IPR008201">
    <property type="entry name" value="HepT-like"/>
</dbReference>
<dbReference type="RefSeq" id="WP_181459793.1">
    <property type="nucleotide sequence ID" value="NZ_JACEGE010000007.1"/>
</dbReference>
<dbReference type="GO" id="GO:0004540">
    <property type="term" value="F:RNA nuclease activity"/>
    <property type="evidence" value="ECO:0007669"/>
    <property type="project" value="InterPro"/>
</dbReference>
<evidence type="ECO:0000256" key="3">
    <source>
        <dbReference type="ARBA" id="ARBA00022722"/>
    </source>
</evidence>
<evidence type="ECO:0000256" key="4">
    <source>
        <dbReference type="ARBA" id="ARBA00022741"/>
    </source>
</evidence>
<protein>
    <submittedName>
        <fullName evidence="6">DUF86 domain-containing protein</fullName>
    </submittedName>
</protein>
<keyword evidence="3" id="KW-0540">Nuclease</keyword>
<dbReference type="AlphaFoldDB" id="A0A7W0ARR2"/>
<accession>A0A7W0ARR2</accession>
<comment type="caution">
    <text evidence="6">The sequence shown here is derived from an EMBL/GenBank/DDBJ whole genome shotgun (WGS) entry which is preliminary data.</text>
</comment>
<organism evidence="6 7">
    <name type="scientific">Streptococcus porcinus</name>
    <dbReference type="NCBI Taxonomy" id="1340"/>
    <lineage>
        <taxon>Bacteria</taxon>
        <taxon>Bacillati</taxon>
        <taxon>Bacillota</taxon>
        <taxon>Bacilli</taxon>
        <taxon>Lactobacillales</taxon>
        <taxon>Streptococcaceae</taxon>
        <taxon>Streptococcus</taxon>
    </lineage>
</organism>
<proteinExistence type="predicted"/>
<dbReference type="GO" id="GO:0110001">
    <property type="term" value="C:toxin-antitoxin complex"/>
    <property type="evidence" value="ECO:0007669"/>
    <property type="project" value="InterPro"/>
</dbReference>
<evidence type="ECO:0000256" key="5">
    <source>
        <dbReference type="ARBA" id="ARBA00022801"/>
    </source>
</evidence>
<keyword evidence="4" id="KW-0547">Nucleotide-binding</keyword>
<evidence type="ECO:0000256" key="2">
    <source>
        <dbReference type="ARBA" id="ARBA00022649"/>
    </source>
</evidence>
<dbReference type="GO" id="GO:0000166">
    <property type="term" value="F:nucleotide binding"/>
    <property type="evidence" value="ECO:0007669"/>
    <property type="project" value="UniProtKB-KW"/>
</dbReference>
<keyword evidence="5" id="KW-0378">Hydrolase</keyword>
<dbReference type="Proteomes" id="UP000524462">
    <property type="component" value="Unassembled WGS sequence"/>
</dbReference>
<reference evidence="6 7" key="1">
    <citation type="submission" date="2020-07" db="EMBL/GenBank/DDBJ databases">
        <title>Molecular and genomic characterization of Streptococcus porcinus isolated from diseased swine in Brazil.</title>
        <authorList>
            <person name="Moreno L.Z."/>
            <person name="Matajira C.E.C."/>
            <person name="Poor A.P."/>
            <person name="Dutra M.C."/>
            <person name="Moreno A.M."/>
        </authorList>
    </citation>
    <scope>NUCLEOTIDE SEQUENCE [LARGE SCALE GENOMIC DNA]</scope>
    <source>
        <strain evidence="6 7">SP0816-2</strain>
    </source>
</reference>
<sequence>MRQDQLERDYYFLKQMIYYCEQTFARIEFAKRSQLSINDEMVIDSLAMNLGQIGEQLDSSKLSEELREQYSDIPWRKIKDFRNLAYHNYGAIRIQVLLRIIENELPTLVDQLSLVLRDVERKISDS</sequence>
<keyword evidence="1" id="KW-0597">Phosphoprotein</keyword>
<dbReference type="GO" id="GO:0016787">
    <property type="term" value="F:hydrolase activity"/>
    <property type="evidence" value="ECO:0007669"/>
    <property type="project" value="UniProtKB-KW"/>
</dbReference>
<dbReference type="PANTHER" id="PTHR34139:SF1">
    <property type="entry name" value="RNASE MJ1380-RELATED"/>
    <property type="match status" value="1"/>
</dbReference>
<name>A0A7W0ARR2_STRPO</name>
<evidence type="ECO:0000256" key="1">
    <source>
        <dbReference type="ARBA" id="ARBA00022553"/>
    </source>
</evidence>
<dbReference type="EMBL" id="JACEGE010000007">
    <property type="protein sequence ID" value="MBA2795514.1"/>
    <property type="molecule type" value="Genomic_DNA"/>
</dbReference>
<dbReference type="PANTHER" id="PTHR34139">
    <property type="entry name" value="UPF0331 PROTEIN MJ0127"/>
    <property type="match status" value="1"/>
</dbReference>
<keyword evidence="2" id="KW-1277">Toxin-antitoxin system</keyword>
<dbReference type="InterPro" id="IPR051813">
    <property type="entry name" value="HepT_RNase_toxin"/>
</dbReference>